<name>A0A9W4UG09_9PLEO</name>
<keyword evidence="3" id="KW-1185">Reference proteome</keyword>
<dbReference type="EMBL" id="CAOQHR010000005">
    <property type="protein sequence ID" value="CAI6334664.1"/>
    <property type="molecule type" value="Genomic_DNA"/>
</dbReference>
<dbReference type="OrthoDB" id="4955652at2759"/>
<dbReference type="Pfam" id="PF17921">
    <property type="entry name" value="Integrase_H2C2"/>
    <property type="match status" value="1"/>
</dbReference>
<protein>
    <recommendedName>
        <fullName evidence="1">Integrase zinc-binding domain-containing protein</fullName>
    </recommendedName>
</protein>
<reference evidence="2" key="1">
    <citation type="submission" date="2023-01" db="EMBL/GenBank/DDBJ databases">
        <authorList>
            <person name="Van Ghelder C."/>
            <person name="Rancurel C."/>
        </authorList>
    </citation>
    <scope>NUCLEOTIDE SEQUENCE</scope>
    <source>
        <strain evidence="2">CNCM I-4278</strain>
    </source>
</reference>
<sequence length="95" mass="10795">MDAIAGIVEIVHNNNGHAGWDTTWKKISSSYYGILRADVIFLLKKCHICANDARKRPKGSNNNISDFPLEESASLPFDDWFFTSDASWNEHRIIL</sequence>
<dbReference type="InterPro" id="IPR041588">
    <property type="entry name" value="Integrase_H2C2"/>
</dbReference>
<evidence type="ECO:0000313" key="3">
    <source>
        <dbReference type="Proteomes" id="UP001152607"/>
    </source>
</evidence>
<feature type="domain" description="Integrase zinc-binding" evidence="1">
    <location>
        <begin position="7"/>
        <end position="51"/>
    </location>
</feature>
<evidence type="ECO:0000313" key="2">
    <source>
        <dbReference type="EMBL" id="CAI6334664.1"/>
    </source>
</evidence>
<gene>
    <name evidence="2" type="ORF">PDIGIT_LOCUS7728</name>
</gene>
<dbReference type="AlphaFoldDB" id="A0A9W4UG09"/>
<evidence type="ECO:0000259" key="1">
    <source>
        <dbReference type="Pfam" id="PF17921"/>
    </source>
</evidence>
<accession>A0A9W4UG09</accession>
<dbReference type="Proteomes" id="UP001152607">
    <property type="component" value="Unassembled WGS sequence"/>
</dbReference>
<proteinExistence type="predicted"/>
<organism evidence="2 3">
    <name type="scientific">Periconia digitata</name>
    <dbReference type="NCBI Taxonomy" id="1303443"/>
    <lineage>
        <taxon>Eukaryota</taxon>
        <taxon>Fungi</taxon>
        <taxon>Dikarya</taxon>
        <taxon>Ascomycota</taxon>
        <taxon>Pezizomycotina</taxon>
        <taxon>Dothideomycetes</taxon>
        <taxon>Pleosporomycetidae</taxon>
        <taxon>Pleosporales</taxon>
        <taxon>Massarineae</taxon>
        <taxon>Periconiaceae</taxon>
        <taxon>Periconia</taxon>
    </lineage>
</organism>
<comment type="caution">
    <text evidence="2">The sequence shown here is derived from an EMBL/GenBank/DDBJ whole genome shotgun (WGS) entry which is preliminary data.</text>
</comment>